<dbReference type="AlphaFoldDB" id="A0A0G0B7X4"/>
<organism evidence="1 2">
    <name type="scientific">Candidatus Roizmanbacteria bacterium GW2011_GWC2_35_12</name>
    <dbReference type="NCBI Taxonomy" id="1618485"/>
    <lineage>
        <taxon>Bacteria</taxon>
        <taxon>Candidatus Roizmaniibacteriota</taxon>
    </lineage>
</organism>
<evidence type="ECO:0000313" key="1">
    <source>
        <dbReference type="EMBL" id="KKP65454.1"/>
    </source>
</evidence>
<evidence type="ECO:0000313" key="2">
    <source>
        <dbReference type="Proteomes" id="UP000034127"/>
    </source>
</evidence>
<accession>A0A0G0B7X4</accession>
<dbReference type="EMBL" id="LBPX01000054">
    <property type="protein sequence ID" value="KKP65454.1"/>
    <property type="molecule type" value="Genomic_DNA"/>
</dbReference>
<feature type="non-terminal residue" evidence="1">
    <location>
        <position position="1"/>
    </location>
</feature>
<proteinExistence type="predicted"/>
<gene>
    <name evidence="1" type="ORF">UR63_C0054G0001</name>
</gene>
<sequence length="40" mass="4600">INDKIRIVPPIILDNVTVDLGEWSGYHRLAQYHLYGIPPL</sequence>
<name>A0A0G0B7X4_9BACT</name>
<dbReference type="Proteomes" id="UP000034127">
    <property type="component" value="Unassembled WGS sequence"/>
</dbReference>
<reference evidence="1 2" key="1">
    <citation type="journal article" date="2015" name="Nature">
        <title>rRNA introns, odd ribosomes, and small enigmatic genomes across a large radiation of phyla.</title>
        <authorList>
            <person name="Brown C.T."/>
            <person name="Hug L.A."/>
            <person name="Thomas B.C."/>
            <person name="Sharon I."/>
            <person name="Castelle C.J."/>
            <person name="Singh A."/>
            <person name="Wilkins M.J."/>
            <person name="Williams K.H."/>
            <person name="Banfield J.F."/>
        </authorList>
    </citation>
    <scope>NUCLEOTIDE SEQUENCE [LARGE SCALE GENOMIC DNA]</scope>
</reference>
<protein>
    <submittedName>
        <fullName evidence="1">Uncharacterized protein</fullName>
    </submittedName>
</protein>
<comment type="caution">
    <text evidence="1">The sequence shown here is derived from an EMBL/GenBank/DDBJ whole genome shotgun (WGS) entry which is preliminary data.</text>
</comment>